<reference evidence="2" key="1">
    <citation type="journal article" date="2018" name="Nat. Microbiol.">
        <title>Leveraging single-cell genomics to expand the fungal tree of life.</title>
        <authorList>
            <person name="Ahrendt S.R."/>
            <person name="Quandt C.A."/>
            <person name="Ciobanu D."/>
            <person name="Clum A."/>
            <person name="Salamov A."/>
            <person name="Andreopoulos B."/>
            <person name="Cheng J.F."/>
            <person name="Woyke T."/>
            <person name="Pelin A."/>
            <person name="Henrissat B."/>
            <person name="Reynolds N.K."/>
            <person name="Benny G.L."/>
            <person name="Smith M.E."/>
            <person name="James T.Y."/>
            <person name="Grigoriev I.V."/>
        </authorList>
    </citation>
    <scope>NUCLEOTIDE SEQUENCE [LARGE SCALE GENOMIC DNA]</scope>
</reference>
<keyword evidence="2" id="KW-1185">Reference proteome</keyword>
<dbReference type="Proteomes" id="UP000269721">
    <property type="component" value="Unassembled WGS sequence"/>
</dbReference>
<dbReference type="EMBL" id="ML000792">
    <property type="protein sequence ID" value="RKO83827.1"/>
    <property type="molecule type" value="Genomic_DNA"/>
</dbReference>
<gene>
    <name evidence="1" type="ORF">BDK51DRAFT_51167</name>
</gene>
<name>A0A4V1IPQ0_9FUNG</name>
<organism evidence="1 2">
    <name type="scientific">Blyttiomyces helicus</name>
    <dbReference type="NCBI Taxonomy" id="388810"/>
    <lineage>
        <taxon>Eukaryota</taxon>
        <taxon>Fungi</taxon>
        <taxon>Fungi incertae sedis</taxon>
        <taxon>Chytridiomycota</taxon>
        <taxon>Chytridiomycota incertae sedis</taxon>
        <taxon>Chytridiomycetes</taxon>
        <taxon>Chytridiomycetes incertae sedis</taxon>
        <taxon>Blyttiomyces</taxon>
    </lineage>
</organism>
<sequence>MTEANGTENGGGGRGGSTCICDIGTSLAVSATESDPFKYTLPHPSWGSAPFEGKPTAPRQLCAQLPSLAFNSSLTHHAAGAGHHRMLGKVPAAPTRKISHFISFECPPPPCCPTIQLSKRNPCR</sequence>
<evidence type="ECO:0000313" key="2">
    <source>
        <dbReference type="Proteomes" id="UP000269721"/>
    </source>
</evidence>
<proteinExistence type="predicted"/>
<protein>
    <submittedName>
        <fullName evidence="1">Uncharacterized protein</fullName>
    </submittedName>
</protein>
<evidence type="ECO:0000313" key="1">
    <source>
        <dbReference type="EMBL" id="RKO83827.1"/>
    </source>
</evidence>
<accession>A0A4V1IPQ0</accession>
<dbReference type="AlphaFoldDB" id="A0A4V1IPQ0"/>